<name>A0A6M5UN85_9MICO</name>
<keyword evidence="2" id="KW-1185">Reference proteome</keyword>
<keyword evidence="1" id="KW-0614">Plasmid</keyword>
<geneLocation type="plasmid" evidence="1 2">
    <name>pCPRO01</name>
</geneLocation>
<evidence type="ECO:0000313" key="1">
    <source>
        <dbReference type="EMBL" id="QJW38691.1"/>
    </source>
</evidence>
<evidence type="ECO:0000313" key="2">
    <source>
        <dbReference type="Proteomes" id="UP000451354"/>
    </source>
</evidence>
<accession>A0A6M5UN85</accession>
<gene>
    <name evidence="1" type="ORF">FIC82_020090</name>
</gene>
<organism evidence="1 2">
    <name type="scientific">Cellulosimicrobium protaetiae</name>
    <dbReference type="NCBI Taxonomy" id="2587808"/>
    <lineage>
        <taxon>Bacteria</taxon>
        <taxon>Bacillati</taxon>
        <taxon>Actinomycetota</taxon>
        <taxon>Actinomycetes</taxon>
        <taxon>Micrococcales</taxon>
        <taxon>Promicromonosporaceae</taxon>
        <taxon>Cellulosimicrobium</taxon>
    </lineage>
</organism>
<dbReference type="KEGG" id="cprt:FIC82_020090"/>
<dbReference type="AlphaFoldDB" id="A0A6M5UN85"/>
<protein>
    <submittedName>
        <fullName evidence="1">Uncharacterized protein</fullName>
    </submittedName>
</protein>
<sequence length="56" mass="6364">MLVRATIQQIPPDNARTYDLETRDVVIDDAASYEEGKARIAPEVPEGWRVIGYSTW</sequence>
<reference evidence="2" key="1">
    <citation type="journal article" date="2022" name="Int. J. Syst. Evol. Microbiol.">
        <title>Cellulosimicrobium protaetiae sp. nov., isolated from the gut of the larva of Protaetia brevitarsis seulensis.</title>
        <authorList>
            <person name="Le Han H."/>
            <person name="Nguyen T.T.H."/>
            <person name="Li Z."/>
            <person name="Shin N.R."/>
            <person name="Kim S.G."/>
        </authorList>
    </citation>
    <scope>NUCLEOTIDE SEQUENCE [LARGE SCALE GENOMIC DNA]</scope>
    <source>
        <strain evidence="2">BI34</strain>
    </source>
</reference>
<dbReference type="EMBL" id="CP052758">
    <property type="protein sequence ID" value="QJW38691.1"/>
    <property type="molecule type" value="Genomic_DNA"/>
</dbReference>
<dbReference type="Proteomes" id="UP000451354">
    <property type="component" value="Plasmid pCPRO01"/>
</dbReference>
<dbReference type="RefSeq" id="WP_154800637.1">
    <property type="nucleotide sequence ID" value="NZ_CP052758.1"/>
</dbReference>
<proteinExistence type="predicted"/>